<dbReference type="EMBL" id="HACG01022676">
    <property type="protein sequence ID" value="CEK69541.1"/>
    <property type="molecule type" value="Transcribed_RNA"/>
</dbReference>
<gene>
    <name evidence="1" type="primary">ORF70610</name>
</gene>
<name>A0A0B6ZNY4_9EUPU</name>
<proteinExistence type="predicted"/>
<evidence type="ECO:0000313" key="1">
    <source>
        <dbReference type="EMBL" id="CEK69541.1"/>
    </source>
</evidence>
<organism evidence="1">
    <name type="scientific">Arion vulgaris</name>
    <dbReference type="NCBI Taxonomy" id="1028688"/>
    <lineage>
        <taxon>Eukaryota</taxon>
        <taxon>Metazoa</taxon>
        <taxon>Spiralia</taxon>
        <taxon>Lophotrochozoa</taxon>
        <taxon>Mollusca</taxon>
        <taxon>Gastropoda</taxon>
        <taxon>Heterobranchia</taxon>
        <taxon>Euthyneura</taxon>
        <taxon>Panpulmonata</taxon>
        <taxon>Eupulmonata</taxon>
        <taxon>Stylommatophora</taxon>
        <taxon>Helicina</taxon>
        <taxon>Arionoidea</taxon>
        <taxon>Arionidae</taxon>
        <taxon>Arion</taxon>
    </lineage>
</organism>
<dbReference type="AlphaFoldDB" id="A0A0B6ZNY4"/>
<reference evidence="1" key="1">
    <citation type="submission" date="2014-12" db="EMBL/GenBank/DDBJ databases">
        <title>Insight into the proteome of Arion vulgaris.</title>
        <authorList>
            <person name="Aradska J."/>
            <person name="Bulat T."/>
            <person name="Smidak R."/>
            <person name="Sarate P."/>
            <person name="Gangsoo J."/>
            <person name="Sialana F."/>
            <person name="Bilban M."/>
            <person name="Lubec G."/>
        </authorList>
    </citation>
    <scope>NUCLEOTIDE SEQUENCE</scope>
    <source>
        <tissue evidence="1">Skin</tissue>
    </source>
</reference>
<protein>
    <submittedName>
        <fullName evidence="1">Uncharacterized protein</fullName>
    </submittedName>
</protein>
<feature type="non-terminal residue" evidence="1">
    <location>
        <position position="52"/>
    </location>
</feature>
<accession>A0A0B6ZNY4</accession>
<sequence>MIALSATDMHLLHHEDKHYPTTSEQVYKHYITTSEQAYIFLKLRRPCVAGAC</sequence>